<dbReference type="InterPro" id="IPR045857">
    <property type="entry name" value="O16G_dom_2"/>
</dbReference>
<dbReference type="PANTHER" id="PTHR10357">
    <property type="entry name" value="ALPHA-AMYLASE FAMILY MEMBER"/>
    <property type="match status" value="1"/>
</dbReference>
<proteinExistence type="inferred from homology"/>
<dbReference type="PANTHER" id="PTHR10357:SF179">
    <property type="entry name" value="NEUTRAL AND BASIC AMINO ACID TRANSPORT PROTEIN RBAT"/>
    <property type="match status" value="1"/>
</dbReference>
<dbReference type="Gene3D" id="2.60.40.1180">
    <property type="entry name" value="Golgi alpha-mannosidase II"/>
    <property type="match status" value="1"/>
</dbReference>
<dbReference type="Pfam" id="PF00128">
    <property type="entry name" value="Alpha-amylase"/>
    <property type="match status" value="1"/>
</dbReference>
<evidence type="ECO:0000313" key="6">
    <source>
        <dbReference type="Proteomes" id="UP000269669"/>
    </source>
</evidence>
<organism evidence="5 6">
    <name type="scientific">Edaphobacter aggregans</name>
    <dbReference type="NCBI Taxonomy" id="570835"/>
    <lineage>
        <taxon>Bacteria</taxon>
        <taxon>Pseudomonadati</taxon>
        <taxon>Acidobacteriota</taxon>
        <taxon>Terriglobia</taxon>
        <taxon>Terriglobales</taxon>
        <taxon>Acidobacteriaceae</taxon>
        <taxon>Edaphobacter</taxon>
    </lineage>
</organism>
<evidence type="ECO:0000256" key="3">
    <source>
        <dbReference type="SAM" id="SignalP"/>
    </source>
</evidence>
<feature type="domain" description="Glycosyl hydrolase family 13 catalytic" evidence="4">
    <location>
        <begin position="65"/>
        <end position="458"/>
    </location>
</feature>
<feature type="compositionally biased region" description="Basic and acidic residues" evidence="2">
    <location>
        <begin position="449"/>
        <end position="458"/>
    </location>
</feature>
<dbReference type="Proteomes" id="UP000269669">
    <property type="component" value="Unassembled WGS sequence"/>
</dbReference>
<dbReference type="SUPFAM" id="SSF51445">
    <property type="entry name" value="(Trans)glycosidases"/>
    <property type="match status" value="1"/>
</dbReference>
<dbReference type="CDD" id="cd11333">
    <property type="entry name" value="AmyAc_SI_OligoGlu_DGase"/>
    <property type="match status" value="1"/>
</dbReference>
<gene>
    <name evidence="5" type="ORF">EDE15_4138</name>
</gene>
<feature type="signal peptide" evidence="3">
    <location>
        <begin position="1"/>
        <end position="36"/>
    </location>
</feature>
<feature type="chain" id="PRO_5018617144" evidence="3">
    <location>
        <begin position="37"/>
        <end position="605"/>
    </location>
</feature>
<dbReference type="RefSeq" id="WP_260472990.1">
    <property type="nucleotide sequence ID" value="NZ_RSDW01000001.1"/>
</dbReference>
<dbReference type="EMBL" id="RSDW01000001">
    <property type="protein sequence ID" value="RSL18549.1"/>
    <property type="molecule type" value="Genomic_DNA"/>
</dbReference>
<evidence type="ECO:0000259" key="4">
    <source>
        <dbReference type="SMART" id="SM00642"/>
    </source>
</evidence>
<reference evidence="5 6" key="1">
    <citation type="submission" date="2018-12" db="EMBL/GenBank/DDBJ databases">
        <title>Sequencing of bacterial isolates from soil warming experiment in Harvard Forest, Massachusetts, USA.</title>
        <authorList>
            <person name="Deangelis K."/>
        </authorList>
    </citation>
    <scope>NUCLEOTIDE SEQUENCE [LARGE SCALE GENOMIC DNA]</scope>
    <source>
        <strain evidence="5 6">EB153</strain>
    </source>
</reference>
<evidence type="ECO:0000313" key="5">
    <source>
        <dbReference type="EMBL" id="RSL18549.1"/>
    </source>
</evidence>
<protein>
    <submittedName>
        <fullName evidence="5">Alpha-glucosidase</fullName>
    </submittedName>
</protein>
<dbReference type="GO" id="GO:0009313">
    <property type="term" value="P:oligosaccharide catabolic process"/>
    <property type="evidence" value="ECO:0007669"/>
    <property type="project" value="TreeGrafter"/>
</dbReference>
<keyword evidence="6" id="KW-1185">Reference proteome</keyword>
<dbReference type="FunFam" id="3.90.400.10:FF:000004">
    <property type="entry name" value="Oligo-1,6-glucosidase"/>
    <property type="match status" value="1"/>
</dbReference>
<dbReference type="AlphaFoldDB" id="A0A3R9NZN2"/>
<sequence>MTATNLAKSTSHAVRMFLTALLLLAISSIQSTTTWAQTAKPATAAPQTLLQSTDGPWWKHAVIYEIYPRSFQDSNGDGIGDINGITSRLDYLQQLGVDAIWITPMYPSPQVDFGYDISDYTAIDPQYGTMADFERMVAEAKRRNIRVIMDFVPNHTSDQNAWFKESRSSRDNPKRDWYIWRDPKGFTADGKPIPPNNWQSWFGHSAWQYDPTTSQYYYHHFYTQQPDLNWRNPDVQKAMMNVLRFWMDKGVSGFRIDAVSRLFEDPNLHDDPILPGTNAYGDPNIQHKYTDNLPEVHDMLRLMRQVVDEYPGNPVLISEADEPNIAELTKMYGRNNDEVQLPMDFQVADVNELSVPKFRDFLEQVENNPASGQPHFFFGNHDQARVWDRYSEGVSDPAMKARIARMMAALLLTSRATPQLYYGEELGMVTTPPARKEDVKDPIGIIGWPKEKGRDGERTPMQWSADKNAGFTTSSTPWLPIAADYPTVNVSTESSDPNSMLSWYKQLIALRRSNPALFAGSMKLIDTSNENVLSYLRQGPPGKPSVLVALNFSAKPQVLKYDFAALGLTKGATSTLLTDDPALNQSPLTKPTTLAPFATWIAEVQ</sequence>
<comment type="caution">
    <text evidence="5">The sequence shown here is derived from an EMBL/GenBank/DDBJ whole genome shotgun (WGS) entry which is preliminary data.</text>
</comment>
<dbReference type="Gene3D" id="3.90.400.10">
    <property type="entry name" value="Oligo-1,6-glucosidase, Domain 2"/>
    <property type="match status" value="1"/>
</dbReference>
<name>A0A3R9NZN2_9BACT</name>
<dbReference type="GO" id="GO:0004556">
    <property type="term" value="F:alpha-amylase activity"/>
    <property type="evidence" value="ECO:0007669"/>
    <property type="project" value="TreeGrafter"/>
</dbReference>
<feature type="region of interest" description="Disordered" evidence="2">
    <location>
        <begin position="444"/>
        <end position="467"/>
    </location>
</feature>
<dbReference type="SUPFAM" id="SSF51011">
    <property type="entry name" value="Glycosyl hydrolase domain"/>
    <property type="match status" value="1"/>
</dbReference>
<dbReference type="InterPro" id="IPR017853">
    <property type="entry name" value="GH"/>
</dbReference>
<dbReference type="Gene3D" id="3.20.20.80">
    <property type="entry name" value="Glycosidases"/>
    <property type="match status" value="1"/>
</dbReference>
<comment type="similarity">
    <text evidence="1">Belongs to the glycosyl hydrolase 13 family.</text>
</comment>
<accession>A0A3R9NZN2</accession>
<dbReference type="InterPro" id="IPR013780">
    <property type="entry name" value="Glyco_hydro_b"/>
</dbReference>
<dbReference type="InterPro" id="IPR006047">
    <property type="entry name" value="GH13_cat_dom"/>
</dbReference>
<evidence type="ECO:0000256" key="2">
    <source>
        <dbReference type="SAM" id="MobiDB-lite"/>
    </source>
</evidence>
<dbReference type="SMART" id="SM00642">
    <property type="entry name" value="Aamy"/>
    <property type="match status" value="1"/>
</dbReference>
<keyword evidence="3" id="KW-0732">Signal</keyword>
<evidence type="ECO:0000256" key="1">
    <source>
        <dbReference type="ARBA" id="ARBA00008061"/>
    </source>
</evidence>